<dbReference type="RefSeq" id="WP_307285789.1">
    <property type="nucleotide sequence ID" value="NZ_JAUSVX010000029.1"/>
</dbReference>
<name>A0ABU0JLB7_9HYPH</name>
<dbReference type="PANTHER" id="PTHR34820:SF4">
    <property type="entry name" value="INNER MEMBRANE PROTEIN YEBZ"/>
    <property type="match status" value="1"/>
</dbReference>
<feature type="transmembrane region" description="Helical" evidence="6">
    <location>
        <begin position="154"/>
        <end position="174"/>
    </location>
</feature>
<evidence type="ECO:0000256" key="1">
    <source>
        <dbReference type="ARBA" id="ARBA00004651"/>
    </source>
</evidence>
<keyword evidence="2" id="KW-1003">Cell membrane</keyword>
<keyword evidence="3 6" id="KW-0812">Transmembrane</keyword>
<evidence type="ECO:0000256" key="5">
    <source>
        <dbReference type="ARBA" id="ARBA00023136"/>
    </source>
</evidence>
<evidence type="ECO:0000256" key="3">
    <source>
        <dbReference type="ARBA" id="ARBA00022692"/>
    </source>
</evidence>
<evidence type="ECO:0000256" key="6">
    <source>
        <dbReference type="SAM" id="Phobius"/>
    </source>
</evidence>
<evidence type="ECO:0000256" key="4">
    <source>
        <dbReference type="ARBA" id="ARBA00022989"/>
    </source>
</evidence>
<feature type="domain" description="Copper resistance protein D" evidence="7">
    <location>
        <begin position="188"/>
        <end position="287"/>
    </location>
</feature>
<dbReference type="InterPro" id="IPR032694">
    <property type="entry name" value="CopC/D"/>
</dbReference>
<feature type="transmembrane region" description="Helical" evidence="6">
    <location>
        <begin position="95"/>
        <end position="112"/>
    </location>
</feature>
<reference evidence="8 9" key="1">
    <citation type="submission" date="2023-07" db="EMBL/GenBank/DDBJ databases">
        <title>Genomic Encyclopedia of Type Strains, Phase IV (KMG-IV): sequencing the most valuable type-strain genomes for metagenomic binning, comparative biology and taxonomic classification.</title>
        <authorList>
            <person name="Goeker M."/>
        </authorList>
    </citation>
    <scope>NUCLEOTIDE SEQUENCE [LARGE SCALE GENOMIC DNA]</scope>
    <source>
        <strain evidence="8 9">DSM 19619</strain>
    </source>
</reference>
<evidence type="ECO:0000256" key="2">
    <source>
        <dbReference type="ARBA" id="ARBA00022475"/>
    </source>
</evidence>
<evidence type="ECO:0000313" key="9">
    <source>
        <dbReference type="Proteomes" id="UP001242480"/>
    </source>
</evidence>
<feature type="transmembrane region" description="Helical" evidence="6">
    <location>
        <begin position="195"/>
        <end position="217"/>
    </location>
</feature>
<feature type="transmembrane region" description="Helical" evidence="6">
    <location>
        <begin position="52"/>
        <end position="75"/>
    </location>
</feature>
<organism evidence="8 9">
    <name type="scientific">Labrys wisconsinensis</name>
    <dbReference type="NCBI Taxonomy" id="425677"/>
    <lineage>
        <taxon>Bacteria</taxon>
        <taxon>Pseudomonadati</taxon>
        <taxon>Pseudomonadota</taxon>
        <taxon>Alphaproteobacteria</taxon>
        <taxon>Hyphomicrobiales</taxon>
        <taxon>Xanthobacteraceae</taxon>
        <taxon>Labrys</taxon>
    </lineage>
</organism>
<proteinExistence type="predicted"/>
<sequence>MDPGAALILCRVLHDAAAMLLWGAFAYLWVLVPGGLAGAVGRHLEVLRLAAIAVAILTTAAALPLQAGVIGEGWADTLDVRTLRDVLVETDVGNAWIVQAVLALVLAATVPVPARRRRAATAIAAGLLLASLALTGHAAMHEGGLRLAHAINDATHLLAGGAWLGALVPLLPILRALERVETRAEAATALRRFSAAGHGAVALVIATGVLNIALVLGRWPADWSSPYQALLAAKIGLVAAMTALALFNRYGLVGRIRTAPARTIRALIATTLLEIALGAGVLALVGAFGTMEPA</sequence>
<keyword evidence="5 6" id="KW-0472">Membrane</keyword>
<accession>A0ABU0JLB7</accession>
<comment type="caution">
    <text evidence="8">The sequence shown here is derived from an EMBL/GenBank/DDBJ whole genome shotgun (WGS) entry which is preliminary data.</text>
</comment>
<protein>
    <submittedName>
        <fullName evidence="8">Copper resistance protein D</fullName>
    </submittedName>
</protein>
<evidence type="ECO:0000259" key="7">
    <source>
        <dbReference type="Pfam" id="PF05425"/>
    </source>
</evidence>
<feature type="transmembrane region" description="Helical" evidence="6">
    <location>
        <begin position="267"/>
        <end position="288"/>
    </location>
</feature>
<evidence type="ECO:0000313" key="8">
    <source>
        <dbReference type="EMBL" id="MDQ0475085.1"/>
    </source>
</evidence>
<gene>
    <name evidence="8" type="ORF">QO011_008127</name>
</gene>
<dbReference type="NCBIfam" id="NF033808">
    <property type="entry name" value="copper_CopD"/>
    <property type="match status" value="1"/>
</dbReference>
<dbReference type="InterPro" id="IPR008457">
    <property type="entry name" value="Cu-R_CopD_dom"/>
</dbReference>
<feature type="transmembrane region" description="Helical" evidence="6">
    <location>
        <begin position="20"/>
        <end position="40"/>
    </location>
</feature>
<keyword evidence="9" id="KW-1185">Reference proteome</keyword>
<feature type="transmembrane region" description="Helical" evidence="6">
    <location>
        <begin position="229"/>
        <end position="247"/>
    </location>
</feature>
<keyword evidence="4 6" id="KW-1133">Transmembrane helix</keyword>
<feature type="transmembrane region" description="Helical" evidence="6">
    <location>
        <begin position="119"/>
        <end position="139"/>
    </location>
</feature>
<dbReference type="Proteomes" id="UP001242480">
    <property type="component" value="Unassembled WGS sequence"/>
</dbReference>
<dbReference type="EMBL" id="JAUSVX010000029">
    <property type="protein sequence ID" value="MDQ0475085.1"/>
    <property type="molecule type" value="Genomic_DNA"/>
</dbReference>
<dbReference type="Pfam" id="PF05425">
    <property type="entry name" value="CopD"/>
    <property type="match status" value="1"/>
</dbReference>
<dbReference type="PANTHER" id="PTHR34820">
    <property type="entry name" value="INNER MEMBRANE PROTEIN YEBZ"/>
    <property type="match status" value="1"/>
</dbReference>
<dbReference type="InterPro" id="IPR047689">
    <property type="entry name" value="CopD"/>
</dbReference>
<comment type="subcellular location">
    <subcellularLocation>
        <location evidence="1">Cell membrane</location>
        <topology evidence="1">Multi-pass membrane protein</topology>
    </subcellularLocation>
</comment>